<keyword evidence="2" id="KW-1185">Reference proteome</keyword>
<dbReference type="GeneID" id="96612779"/>
<evidence type="ECO:0000313" key="1">
    <source>
        <dbReference type="EMBL" id="AJR17986.1"/>
    </source>
</evidence>
<gene>
    <name evidence="1" type="ORF">KR76_00006</name>
</gene>
<dbReference type="KEGG" id="psim:KR76_00006"/>
<dbReference type="Proteomes" id="UP000030300">
    <property type="component" value="Chromosome"/>
</dbReference>
<accession>A0A0C5XFP6</accession>
<organism evidence="1 2">
    <name type="scientific">Nocardioides simplex</name>
    <name type="common">Arthrobacter simplex</name>
    <dbReference type="NCBI Taxonomy" id="2045"/>
    <lineage>
        <taxon>Bacteria</taxon>
        <taxon>Bacillati</taxon>
        <taxon>Actinomycetota</taxon>
        <taxon>Actinomycetes</taxon>
        <taxon>Propionibacteriales</taxon>
        <taxon>Nocardioidaceae</taxon>
        <taxon>Pimelobacter</taxon>
    </lineage>
</organism>
<reference evidence="1 2" key="1">
    <citation type="journal article" date="2015" name="Genome Announc.">
        <title>Complete Genome Sequence of Steroid-Transforming Nocardioides simplex VKM Ac-2033D.</title>
        <authorList>
            <person name="Shtratnikova V.Y."/>
            <person name="Schelkunov M.I."/>
            <person name="Pekov Y.A."/>
            <person name="Fokina V.V."/>
            <person name="Logacheva M.D."/>
            <person name="Sokolov S.L."/>
            <person name="Bragin E.Y."/>
            <person name="Ashapkin V.V."/>
            <person name="Donova M.V."/>
        </authorList>
    </citation>
    <scope>NUCLEOTIDE SEQUENCE [LARGE SCALE GENOMIC DNA]</scope>
    <source>
        <strain evidence="1 2">VKM Ac-2033D</strain>
    </source>
</reference>
<dbReference type="RefSeq" id="WP_158510147.1">
    <property type="nucleotide sequence ID" value="NZ_BJMC01000016.1"/>
</dbReference>
<dbReference type="EMBL" id="CP009896">
    <property type="protein sequence ID" value="AJR17986.1"/>
    <property type="molecule type" value="Genomic_DNA"/>
</dbReference>
<name>A0A0C5XFP6_NOCSI</name>
<proteinExistence type="predicted"/>
<sequence length="51" mass="5575">MTGWTSGDASNSWYDGNTDAVYAGDVPAGNYHFDVTEFSGSTTVKKLTEHW</sequence>
<dbReference type="HOGENOM" id="CLU_3101461_0_0_11"/>
<dbReference type="STRING" id="2045.KR76_00006"/>
<evidence type="ECO:0000313" key="2">
    <source>
        <dbReference type="Proteomes" id="UP000030300"/>
    </source>
</evidence>
<protein>
    <submittedName>
        <fullName evidence="1">Uncharacterized protein</fullName>
    </submittedName>
</protein>
<dbReference type="AlphaFoldDB" id="A0A0C5XFP6"/>